<evidence type="ECO:0000259" key="5">
    <source>
        <dbReference type="Pfam" id="PF07715"/>
    </source>
</evidence>
<comment type="subcellular location">
    <subcellularLocation>
        <location evidence="1">Cell outer membrane</location>
        <topology evidence="1">Multi-pass membrane protein</topology>
    </subcellularLocation>
</comment>
<dbReference type="RefSeq" id="WP_415861868.1">
    <property type="nucleotide sequence ID" value="NZ_CP134536.1"/>
</dbReference>
<keyword evidence="7" id="KW-1185">Reference proteome</keyword>
<organism evidence="6 7">
    <name type="scientific">Thalassobellus suaedae</name>
    <dbReference type="NCBI Taxonomy" id="3074124"/>
    <lineage>
        <taxon>Bacteria</taxon>
        <taxon>Pseudomonadati</taxon>
        <taxon>Bacteroidota</taxon>
        <taxon>Flavobacteriia</taxon>
        <taxon>Flavobacteriales</taxon>
        <taxon>Flavobacteriaceae</taxon>
        <taxon>Thalassobellus</taxon>
    </lineage>
</organism>
<comment type="similarity">
    <text evidence="1 2">Belongs to the TonB-dependent receptor family.</text>
</comment>
<dbReference type="Pfam" id="PF07715">
    <property type="entry name" value="Plug"/>
    <property type="match status" value="1"/>
</dbReference>
<sequence>MKKINFIPCRGVPSKSSLLRYRIMFVFMFIFSVATYAQRQNITGTVIDSEGVPVFGATILVKGSTGRGASSDFDGKFTVSASSDETLVFSFVGFKTQEIPINGKTEINVSLVPSQEVLEDIVIVAFGKAQKQESVVGAVSKISGEKLMSVRMGSSVENSLQGRLPGLTVIQTDPTPGEEALGGYYAASPIQMSIRGNSSMGNNTPLFIVDGVERTFSNIDANDIESISILKDASATAVYGVKGANGVIIVTTKRGRRGALELDFSSSVSVKTAAILPEYMNAYETMKLRNEAWANDGKWDLLVSDEVLEHYRTQDLPYLYSNTDWMDYYFEPGFDQTYNLNARGGNNFVQYYASVGFLKEGDIWSVGDQFPYDYDKQNAHYGSTRYNFKNNLDFNISKTTKLTINLGGNVKAWGKPEDTFTQPIWYEPVTSMPFYPADALEQYPDNVIPYNQTGPRPYINPAQGEVEMNWLGAQGFNRFKANELNVDLQFDQKLDFITKGLSTNVLYSYNSNVIYQKNYWLPQYFGYYLNRDTQEWSRFDNYGGLDLDTPQPTLQVNGSENIFKGWRSQYFQFNLAYNRSFGKHNVSGLGLISRRKSVGDQLYFFPSFEENWVGNLNYNYDDRFFLETSVAHSGSEKFAPGLRFGTFPAAAGGWVISNEKFFKNLKESINMLKIKYSYGIVGNSAGIDRWLYLSEFTQGGGTSFGYPQQGYGYINEGRLPILDATWERVYKQNLGFEFAFLNNLFTLNIDLFDERREDMLQTRQRVPSYAGVPDIQANIGSSKSHGFEVELGFNKAFKDGSYIMFSGNVSASENRMVYYDESDNIPFNLKAEGKPVDIARRMGSYTPATGIVTQGFYQSFDDLFLYPKVGGGNPIVGDFKFLDFNGDGSIDGQDRVVAESPSIPNLTWNGTLSGGYKNLSLELNFYGISSVQTPMRQGGLFYLYPFTENKDNAYTAHANHWTPTNTNPEFPAVHAEASKQYNYQISDFSMVEGQYIRLRSANIRYAIQSKAIKKAVGISSLEFGLIGTNLWTWRKRKWGGDPEGSNFGVDFGAYPQMKRYTLELRAKF</sequence>
<keyword evidence="2" id="KW-0798">TonB box</keyword>
<keyword evidence="3" id="KW-1133">Transmembrane helix</keyword>
<keyword evidence="1" id="KW-0813">Transport</keyword>
<dbReference type="SUPFAM" id="SSF56935">
    <property type="entry name" value="Porins"/>
    <property type="match status" value="1"/>
</dbReference>
<evidence type="ECO:0000256" key="2">
    <source>
        <dbReference type="RuleBase" id="RU003357"/>
    </source>
</evidence>
<dbReference type="Gene3D" id="2.170.130.10">
    <property type="entry name" value="TonB-dependent receptor, plug domain"/>
    <property type="match status" value="1"/>
</dbReference>
<dbReference type="InterPro" id="IPR023997">
    <property type="entry name" value="TonB-dep_OMP_SusC/RagA_CS"/>
</dbReference>
<reference evidence="6 7" key="1">
    <citation type="submission" date="2023-09" db="EMBL/GenBank/DDBJ databases">
        <title>Thalassobella suaedae gen. nov., sp. nov., a marine bacterium of the family Flavobacteriaceae isolated from a halophyte Suaeda japonica.</title>
        <authorList>
            <person name="Lee S.Y."/>
            <person name="Hwang C.Y."/>
        </authorList>
    </citation>
    <scope>NUCLEOTIDE SEQUENCE [LARGE SCALE GENOMIC DNA]</scope>
    <source>
        <strain evidence="6 7">HL-DH10</strain>
    </source>
</reference>
<protein>
    <submittedName>
        <fullName evidence="6">TonB-dependent receptor</fullName>
    </submittedName>
</protein>
<evidence type="ECO:0000259" key="4">
    <source>
        <dbReference type="Pfam" id="PF00593"/>
    </source>
</evidence>
<evidence type="ECO:0000313" key="6">
    <source>
        <dbReference type="EMBL" id="WNH11887.1"/>
    </source>
</evidence>
<evidence type="ECO:0000256" key="1">
    <source>
        <dbReference type="PROSITE-ProRule" id="PRU01360"/>
    </source>
</evidence>
<evidence type="ECO:0000313" key="7">
    <source>
        <dbReference type="Proteomes" id="UP001303407"/>
    </source>
</evidence>
<dbReference type="InterPro" id="IPR012910">
    <property type="entry name" value="Plug_dom"/>
</dbReference>
<dbReference type="Pfam" id="PF00593">
    <property type="entry name" value="TonB_dep_Rec_b-barrel"/>
    <property type="match status" value="1"/>
</dbReference>
<dbReference type="NCBIfam" id="TIGR04056">
    <property type="entry name" value="OMP_RagA_SusC"/>
    <property type="match status" value="1"/>
</dbReference>
<dbReference type="NCBIfam" id="TIGR04057">
    <property type="entry name" value="SusC_RagA_signa"/>
    <property type="match status" value="1"/>
</dbReference>
<dbReference type="Pfam" id="PF13715">
    <property type="entry name" value="CarbopepD_reg_2"/>
    <property type="match status" value="1"/>
</dbReference>
<dbReference type="InterPro" id="IPR037066">
    <property type="entry name" value="Plug_dom_sf"/>
</dbReference>
<proteinExistence type="inferred from homology"/>
<keyword evidence="1" id="KW-1134">Transmembrane beta strand</keyword>
<keyword evidence="6" id="KW-0675">Receptor</keyword>
<feature type="domain" description="TonB-dependent receptor-like beta-barrel" evidence="4">
    <location>
        <begin position="460"/>
        <end position="847"/>
    </location>
</feature>
<dbReference type="EMBL" id="CP134536">
    <property type="protein sequence ID" value="WNH11887.1"/>
    <property type="molecule type" value="Genomic_DNA"/>
</dbReference>
<keyword evidence="1" id="KW-0998">Cell outer membrane</keyword>
<feature type="domain" description="TonB-dependent receptor plug" evidence="5">
    <location>
        <begin position="132"/>
        <end position="247"/>
    </location>
</feature>
<dbReference type="InterPro" id="IPR039426">
    <property type="entry name" value="TonB-dep_rcpt-like"/>
</dbReference>
<dbReference type="PROSITE" id="PS52016">
    <property type="entry name" value="TONB_DEPENDENT_REC_3"/>
    <property type="match status" value="1"/>
</dbReference>
<keyword evidence="1 3" id="KW-0812">Transmembrane</keyword>
<dbReference type="InterPro" id="IPR000531">
    <property type="entry name" value="Beta-barrel_TonB"/>
</dbReference>
<name>A0ABY9Y195_9FLAO</name>
<dbReference type="InterPro" id="IPR023996">
    <property type="entry name" value="TonB-dep_OMP_SusC/RagA"/>
</dbReference>
<dbReference type="Proteomes" id="UP001303407">
    <property type="component" value="Chromosome"/>
</dbReference>
<dbReference type="Gene3D" id="2.60.40.1120">
    <property type="entry name" value="Carboxypeptidase-like, regulatory domain"/>
    <property type="match status" value="1"/>
</dbReference>
<feature type="transmembrane region" description="Helical" evidence="3">
    <location>
        <begin position="21"/>
        <end position="37"/>
    </location>
</feature>
<gene>
    <name evidence="6" type="ORF">RHP49_13385</name>
</gene>
<dbReference type="InterPro" id="IPR008969">
    <property type="entry name" value="CarboxyPept-like_regulatory"/>
</dbReference>
<keyword evidence="1 2" id="KW-0472">Membrane</keyword>
<evidence type="ECO:0000256" key="3">
    <source>
        <dbReference type="SAM" id="Phobius"/>
    </source>
</evidence>
<dbReference type="SUPFAM" id="SSF49464">
    <property type="entry name" value="Carboxypeptidase regulatory domain-like"/>
    <property type="match status" value="1"/>
</dbReference>
<accession>A0ABY9Y195</accession>